<accession>A0ABQ3I0Z8</accession>
<dbReference type="SUPFAM" id="SSF51905">
    <property type="entry name" value="FAD/NAD(P)-binding domain"/>
    <property type="match status" value="1"/>
</dbReference>
<dbReference type="InterPro" id="IPR023753">
    <property type="entry name" value="FAD/NAD-binding_dom"/>
</dbReference>
<comment type="cofactor">
    <cofactor evidence="1">
        <name>FAD</name>
        <dbReference type="ChEBI" id="CHEBI:57692"/>
    </cofactor>
</comment>
<dbReference type="InterPro" id="IPR036188">
    <property type="entry name" value="FAD/NAD-bd_sf"/>
</dbReference>
<dbReference type="InterPro" id="IPR050260">
    <property type="entry name" value="FAD-bd_OxRdtase"/>
</dbReference>
<evidence type="ECO:0000313" key="6">
    <source>
        <dbReference type="EMBL" id="GHE51906.1"/>
    </source>
</evidence>
<evidence type="ECO:0000259" key="5">
    <source>
        <dbReference type="Pfam" id="PF07992"/>
    </source>
</evidence>
<evidence type="ECO:0000256" key="2">
    <source>
        <dbReference type="ARBA" id="ARBA00006442"/>
    </source>
</evidence>
<dbReference type="Proteomes" id="UP000658258">
    <property type="component" value="Unassembled WGS sequence"/>
</dbReference>
<reference evidence="7" key="1">
    <citation type="journal article" date="2019" name="Int. J. Syst. Evol. Microbiol.">
        <title>The Global Catalogue of Microorganisms (GCM) 10K type strain sequencing project: providing services to taxonomists for standard genome sequencing and annotation.</title>
        <authorList>
            <consortium name="The Broad Institute Genomics Platform"/>
            <consortium name="The Broad Institute Genome Sequencing Center for Infectious Disease"/>
            <person name="Wu L."/>
            <person name="Ma J."/>
        </authorList>
    </citation>
    <scope>NUCLEOTIDE SEQUENCE [LARGE SCALE GENOMIC DNA]</scope>
    <source>
        <strain evidence="7">CGMCC 1.15111</strain>
    </source>
</reference>
<comment type="caution">
    <text evidence="6">The sequence shown here is derived from an EMBL/GenBank/DDBJ whole genome shotgun (WGS) entry which is preliminary data.</text>
</comment>
<dbReference type="Gene3D" id="3.50.50.60">
    <property type="entry name" value="FAD/NAD(P)-binding domain"/>
    <property type="match status" value="2"/>
</dbReference>
<dbReference type="PANTHER" id="PTHR43429:SF3">
    <property type="entry name" value="NITRITE REDUCTASE [NAD(P)H]"/>
    <property type="match status" value="1"/>
</dbReference>
<dbReference type="Pfam" id="PF07992">
    <property type="entry name" value="Pyr_redox_2"/>
    <property type="match status" value="1"/>
</dbReference>
<sequence length="444" mass="51218">MQHIVIIGNGIAGITTARHLRKLSSDKITVISAETDHFFSRTALMYIFMGHMKYEHTKPYEDWFWEKNKIELKRAYVKAVDVESNRLAFQDGSTMTYDKLVIATGSKPNKFGWPGQDLKGVQGLYSYQDLELMESNTKGIRRAVVVGGGLIGIEMAEMLLSRNIPVTFLVREKSFWNNVLPAEESAMINRHIHEHGVDLRLNTELDEILADDTGRVKAVRTKEGQLIDCQFVGLTAGVSPNVEFLKSSGIELNRGVLVDEYLRTNMNNVFAAGDCAEFRKPIGERKSIEQVWYTGRMMGEALGRTLAGKPTAYKPGHWFNSAKFFDIEYQTYGWVWPEKKADESEFYWEHSKGKICLRLRWKSSNGQLVGVNNFGFRLRHQAFDKWFKEEKTVHYVLEHLRDANFDPEFYRQHEEEIIARFNAENGTQLKLRKKSWQRILQLVS</sequence>
<keyword evidence="4" id="KW-0274">FAD</keyword>
<dbReference type="PANTHER" id="PTHR43429">
    <property type="entry name" value="PYRIDINE NUCLEOTIDE-DISULFIDE OXIDOREDUCTASE DOMAIN-CONTAINING"/>
    <property type="match status" value="1"/>
</dbReference>
<keyword evidence="7" id="KW-1185">Reference proteome</keyword>
<dbReference type="EMBL" id="BNAG01000001">
    <property type="protein sequence ID" value="GHE51906.1"/>
    <property type="molecule type" value="Genomic_DNA"/>
</dbReference>
<organism evidence="6 7">
    <name type="scientific">Roseivirga thermotolerans</name>
    <dbReference type="NCBI Taxonomy" id="1758176"/>
    <lineage>
        <taxon>Bacteria</taxon>
        <taxon>Pseudomonadati</taxon>
        <taxon>Bacteroidota</taxon>
        <taxon>Cytophagia</taxon>
        <taxon>Cytophagales</taxon>
        <taxon>Roseivirgaceae</taxon>
        <taxon>Roseivirga</taxon>
    </lineage>
</organism>
<comment type="similarity">
    <text evidence="2">Belongs to the FAD-dependent oxidoreductase family.</text>
</comment>
<feature type="domain" description="FAD/NAD(P)-binding" evidence="5">
    <location>
        <begin position="3"/>
        <end position="290"/>
    </location>
</feature>
<gene>
    <name evidence="6" type="ORF">GCM10011340_02660</name>
</gene>
<evidence type="ECO:0000256" key="3">
    <source>
        <dbReference type="ARBA" id="ARBA00022630"/>
    </source>
</evidence>
<evidence type="ECO:0000313" key="7">
    <source>
        <dbReference type="Proteomes" id="UP000658258"/>
    </source>
</evidence>
<dbReference type="PRINTS" id="PR00411">
    <property type="entry name" value="PNDRDTASEI"/>
</dbReference>
<dbReference type="RefSeq" id="WP_189628384.1">
    <property type="nucleotide sequence ID" value="NZ_BNAG01000001.1"/>
</dbReference>
<proteinExistence type="inferred from homology"/>
<protein>
    <recommendedName>
        <fullName evidence="5">FAD/NAD(P)-binding domain-containing protein</fullName>
    </recommendedName>
</protein>
<dbReference type="PRINTS" id="PR00368">
    <property type="entry name" value="FADPNR"/>
</dbReference>
<evidence type="ECO:0000256" key="1">
    <source>
        <dbReference type="ARBA" id="ARBA00001974"/>
    </source>
</evidence>
<evidence type="ECO:0000256" key="4">
    <source>
        <dbReference type="ARBA" id="ARBA00022827"/>
    </source>
</evidence>
<name>A0ABQ3I0Z8_9BACT</name>
<keyword evidence="3" id="KW-0285">Flavoprotein</keyword>